<reference evidence="8 9" key="1">
    <citation type="submission" date="2015-01" db="EMBL/GenBank/DDBJ databases">
        <title>The Genome Sequence of Cladophialophora immunda CBS83496.</title>
        <authorList>
            <consortium name="The Broad Institute Genomics Platform"/>
            <person name="Cuomo C."/>
            <person name="de Hoog S."/>
            <person name="Gorbushina A."/>
            <person name="Stielow B."/>
            <person name="Teixiera M."/>
            <person name="Abouelleil A."/>
            <person name="Chapman S.B."/>
            <person name="Priest M."/>
            <person name="Young S.K."/>
            <person name="Wortman J."/>
            <person name="Nusbaum C."/>
            <person name="Birren B."/>
        </authorList>
    </citation>
    <scope>NUCLEOTIDE SEQUENCE [LARGE SCALE GENOMIC DNA]</scope>
    <source>
        <strain evidence="8 9">CBS 83496</strain>
    </source>
</reference>
<dbReference type="VEuPathDB" id="FungiDB:PV07_00725"/>
<feature type="region of interest" description="Disordered" evidence="6">
    <location>
        <begin position="528"/>
        <end position="576"/>
    </location>
</feature>
<keyword evidence="4" id="KW-0804">Transcription</keyword>
<name>A0A0D2A0F2_9EURO</name>
<evidence type="ECO:0000313" key="9">
    <source>
        <dbReference type="Proteomes" id="UP000054466"/>
    </source>
</evidence>
<evidence type="ECO:0000256" key="4">
    <source>
        <dbReference type="ARBA" id="ARBA00023163"/>
    </source>
</evidence>
<evidence type="ECO:0000259" key="7">
    <source>
        <dbReference type="SMART" id="SM00906"/>
    </source>
</evidence>
<dbReference type="Pfam" id="PF04082">
    <property type="entry name" value="Fungal_trans"/>
    <property type="match status" value="1"/>
</dbReference>
<dbReference type="AlphaFoldDB" id="A0A0D2A0F2"/>
<dbReference type="HOGENOM" id="CLU_007531_1_1_1"/>
<proteinExistence type="predicted"/>
<dbReference type="GO" id="GO:0000981">
    <property type="term" value="F:DNA-binding transcription factor activity, RNA polymerase II-specific"/>
    <property type="evidence" value="ECO:0007669"/>
    <property type="project" value="InterPro"/>
</dbReference>
<dbReference type="STRING" id="569365.A0A0D2A0F2"/>
<dbReference type="InterPro" id="IPR050815">
    <property type="entry name" value="TF_fung"/>
</dbReference>
<dbReference type="EMBL" id="KN847040">
    <property type="protein sequence ID" value="KIW33911.1"/>
    <property type="molecule type" value="Genomic_DNA"/>
</dbReference>
<dbReference type="InterPro" id="IPR007219">
    <property type="entry name" value="XnlR_reg_dom"/>
</dbReference>
<dbReference type="Proteomes" id="UP000054466">
    <property type="component" value="Unassembled WGS sequence"/>
</dbReference>
<evidence type="ECO:0000313" key="8">
    <source>
        <dbReference type="EMBL" id="KIW33911.1"/>
    </source>
</evidence>
<evidence type="ECO:0000256" key="2">
    <source>
        <dbReference type="ARBA" id="ARBA00022723"/>
    </source>
</evidence>
<keyword evidence="5" id="KW-0539">Nucleus</keyword>
<evidence type="ECO:0000256" key="6">
    <source>
        <dbReference type="SAM" id="MobiDB-lite"/>
    </source>
</evidence>
<dbReference type="PANTHER" id="PTHR47338:SF10">
    <property type="entry name" value="TRANSCRIPTION FACTOR DOMAIN-CONTAINING PROTEIN-RELATED"/>
    <property type="match status" value="1"/>
</dbReference>
<dbReference type="OrthoDB" id="3862662at2759"/>
<gene>
    <name evidence="8" type="ORF">PV07_00725</name>
</gene>
<evidence type="ECO:0000256" key="3">
    <source>
        <dbReference type="ARBA" id="ARBA00023015"/>
    </source>
</evidence>
<keyword evidence="2" id="KW-0479">Metal-binding</keyword>
<feature type="compositionally biased region" description="Polar residues" evidence="6">
    <location>
        <begin position="559"/>
        <end position="574"/>
    </location>
</feature>
<dbReference type="SMART" id="SM00906">
    <property type="entry name" value="Fungal_trans"/>
    <property type="match status" value="1"/>
</dbReference>
<dbReference type="GO" id="GO:0006351">
    <property type="term" value="P:DNA-templated transcription"/>
    <property type="evidence" value="ECO:0007669"/>
    <property type="project" value="InterPro"/>
</dbReference>
<evidence type="ECO:0000256" key="1">
    <source>
        <dbReference type="ARBA" id="ARBA00004123"/>
    </source>
</evidence>
<keyword evidence="3" id="KW-0805">Transcription regulation</keyword>
<dbReference type="GeneID" id="27339919"/>
<protein>
    <recommendedName>
        <fullName evidence="7">Xylanolytic transcriptional activator regulatory domain-containing protein</fullName>
    </recommendedName>
</protein>
<accession>A0A0D2A0F2</accession>
<dbReference type="RefSeq" id="XP_016254127.1">
    <property type="nucleotide sequence ID" value="XM_016387199.1"/>
</dbReference>
<comment type="subcellular location">
    <subcellularLocation>
        <location evidence="1">Nucleus</location>
    </subcellularLocation>
</comment>
<dbReference type="GO" id="GO:0003677">
    <property type="term" value="F:DNA binding"/>
    <property type="evidence" value="ECO:0007669"/>
    <property type="project" value="InterPro"/>
</dbReference>
<feature type="region of interest" description="Disordered" evidence="6">
    <location>
        <begin position="1"/>
        <end position="27"/>
    </location>
</feature>
<evidence type="ECO:0000256" key="5">
    <source>
        <dbReference type="ARBA" id="ARBA00023242"/>
    </source>
</evidence>
<sequence>MHPSHESCSPGKRSKDDSPRSIGHGQQGSHVAASCYSLGFPPDEVDGLANQFFENFTSFQLFRERDFLATLQNIETASQCKALLAAIMIFATKDQDQCDDGNVSSAVTTVARRPDFINQTLKYVDQAIYECEDMPLSLPLLQTVILVAHWLLTQGVRGRAWRYLRVAISSAYELNMHLIDANCRHYDKIDPSRWVEEEERRRAWWAIWEMDAFASVIRRCPTGIDWSQNETFLPCEDHNWQQGVPQKSCTLRQDILERYKALEASGNQSPKAWFIVINSLMKDAQSITSPIGVDTAPAADVQSRNRHKAHEFRDDGHVGRRVTMANKNSLSRLCTIRNALQCTVMALPKPHRYRHHYLSFGIRELDRHGMIKKRLQHSYIYSIHAMVQLTKLMIYKYHLFQATPEEISRSRDNQHSIQLRQSQALEQYSEATDEIVFLVNSSYEEHYKYVNPFLANTIWLAGAVQLLYRELAPLSSSDKSLTNSKLEVLSMSYNRFVGYWNMSSTLQKNLEVVQSEILNIRKEIGEKHADDGLRTNQPTPPRTPVSRPSSRSAIPQGCDQFNQGSTGSHGTASDFSECYPQRRASTLIAQRPGLSAIAAGSIRPQNVTHGFDSIDPCTYGNGPMTFQETTVQQTAHCGIADGQIEPLIDSTSTAVQQLPMLVDSVQANDLVRQSNSLSFANTNETQSDLSPDFLSELYFPTDLIGSSNHLSNYFGEILSGGGMV</sequence>
<dbReference type="CDD" id="cd12148">
    <property type="entry name" value="fungal_TF_MHR"/>
    <property type="match status" value="1"/>
</dbReference>
<dbReference type="GO" id="GO:0008270">
    <property type="term" value="F:zinc ion binding"/>
    <property type="evidence" value="ECO:0007669"/>
    <property type="project" value="InterPro"/>
</dbReference>
<organism evidence="8 9">
    <name type="scientific">Cladophialophora immunda</name>
    <dbReference type="NCBI Taxonomy" id="569365"/>
    <lineage>
        <taxon>Eukaryota</taxon>
        <taxon>Fungi</taxon>
        <taxon>Dikarya</taxon>
        <taxon>Ascomycota</taxon>
        <taxon>Pezizomycotina</taxon>
        <taxon>Eurotiomycetes</taxon>
        <taxon>Chaetothyriomycetidae</taxon>
        <taxon>Chaetothyriales</taxon>
        <taxon>Herpotrichiellaceae</taxon>
        <taxon>Cladophialophora</taxon>
    </lineage>
</organism>
<keyword evidence="9" id="KW-1185">Reference proteome</keyword>
<dbReference type="GO" id="GO:0005634">
    <property type="term" value="C:nucleus"/>
    <property type="evidence" value="ECO:0007669"/>
    <property type="project" value="UniProtKB-SubCell"/>
</dbReference>
<dbReference type="PANTHER" id="PTHR47338">
    <property type="entry name" value="ZN(II)2CYS6 TRANSCRIPTION FACTOR (EUROFUNG)-RELATED"/>
    <property type="match status" value="1"/>
</dbReference>
<feature type="domain" description="Xylanolytic transcriptional activator regulatory" evidence="7">
    <location>
        <begin position="160"/>
        <end position="240"/>
    </location>
</feature>